<dbReference type="EMBL" id="JBBPBF010000041">
    <property type="protein sequence ID" value="KAK7606885.1"/>
    <property type="molecule type" value="Genomic_DNA"/>
</dbReference>
<reference evidence="2 3" key="1">
    <citation type="submission" date="2024-04" db="EMBL/GenBank/DDBJ databases">
        <title>Phyllosticta paracitricarpa is synonymous to the EU quarantine fungus P. citricarpa based on phylogenomic analyses.</title>
        <authorList>
            <consortium name="Lawrence Berkeley National Laboratory"/>
            <person name="Van ingen-buijs V.A."/>
            <person name="Van westerhoven A.C."/>
            <person name="Haridas S."/>
            <person name="Skiadas P."/>
            <person name="Martin F."/>
            <person name="Groenewald J.Z."/>
            <person name="Crous P.W."/>
            <person name="Seidl M.F."/>
        </authorList>
    </citation>
    <scope>NUCLEOTIDE SEQUENCE [LARGE SCALE GENOMIC DNA]</scope>
    <source>
        <strain evidence="2 3">CBS 141358</strain>
    </source>
</reference>
<evidence type="ECO:0000313" key="2">
    <source>
        <dbReference type="EMBL" id="KAK7606885.1"/>
    </source>
</evidence>
<comment type="caution">
    <text evidence="2">The sequence shown here is derived from an EMBL/GenBank/DDBJ whole genome shotgun (WGS) entry which is preliminary data.</text>
</comment>
<keyword evidence="3" id="KW-1185">Reference proteome</keyword>
<proteinExistence type="predicted"/>
<protein>
    <submittedName>
        <fullName evidence="2">Uncharacterized protein</fullName>
    </submittedName>
</protein>
<feature type="region of interest" description="Disordered" evidence="1">
    <location>
        <begin position="83"/>
        <end position="115"/>
    </location>
</feature>
<sequence>MGWAGRGGGWLDWVGLARQMSEKEAIANSMLVSHNARAHCLDARLLLACLLAWFLASAAASFLHCSQSSVLYSKNGVAAAPFRRQTNLTGDKKRNKRQEGLTPRQAEPSSCYTSSRQMSRYLTTALLPYRQALPHHDRLPSFIPLPLHLLPNTDGCPKVSHI</sequence>
<evidence type="ECO:0000256" key="1">
    <source>
        <dbReference type="SAM" id="MobiDB-lite"/>
    </source>
</evidence>
<accession>A0ABR1MVB3</accession>
<name>A0ABR1MVB3_9PEZI</name>
<gene>
    <name evidence="2" type="ORF">JOL62DRAFT_314658</name>
</gene>
<dbReference type="Proteomes" id="UP001367316">
    <property type="component" value="Unassembled WGS sequence"/>
</dbReference>
<evidence type="ECO:0000313" key="3">
    <source>
        <dbReference type="Proteomes" id="UP001367316"/>
    </source>
</evidence>
<organism evidence="2 3">
    <name type="scientific">Phyllosticta paracitricarpa</name>
    <dbReference type="NCBI Taxonomy" id="2016321"/>
    <lineage>
        <taxon>Eukaryota</taxon>
        <taxon>Fungi</taxon>
        <taxon>Dikarya</taxon>
        <taxon>Ascomycota</taxon>
        <taxon>Pezizomycotina</taxon>
        <taxon>Dothideomycetes</taxon>
        <taxon>Dothideomycetes incertae sedis</taxon>
        <taxon>Botryosphaeriales</taxon>
        <taxon>Phyllostictaceae</taxon>
        <taxon>Phyllosticta</taxon>
    </lineage>
</organism>